<reference evidence="9" key="3">
    <citation type="submission" date="2017-09" db="EMBL/GenBank/DDBJ databases">
        <title>FDA dAtabase for Regulatory Grade micrObial Sequences (FDA-ARGOS): Supporting development and validation of Infectious Disease Dx tests.</title>
        <authorList>
            <person name="Minogue T."/>
            <person name="Wolcott M."/>
            <person name="Wasieloski L."/>
            <person name="Aguilar W."/>
            <person name="Moore D."/>
            <person name="Tallon L."/>
            <person name="Sadzewicz L."/>
            <person name="Ott S."/>
            <person name="Zhao X."/>
            <person name="Nagaraj S."/>
            <person name="Vavikolanu K."/>
            <person name="Aluvathingal J."/>
            <person name="Nadendla S."/>
            <person name="Sichtig H."/>
        </authorList>
    </citation>
    <scope>NUCLEOTIDE SEQUENCE [LARGE SCALE GENOMIC DNA]</scope>
    <source>
        <strain evidence="9">FDAARGOS_390</strain>
    </source>
</reference>
<dbReference type="Gene3D" id="1.10.10.10">
    <property type="entry name" value="Winged helix-like DNA-binding domain superfamily/Winged helix DNA-binding domain"/>
    <property type="match status" value="1"/>
</dbReference>
<organism evidence="7 9">
    <name type="scientific">Burkholderia gladioli</name>
    <name type="common">Pseudomonas marginata</name>
    <name type="synonym">Phytomonas marginata</name>
    <dbReference type="NCBI Taxonomy" id="28095"/>
    <lineage>
        <taxon>Bacteria</taxon>
        <taxon>Pseudomonadati</taxon>
        <taxon>Pseudomonadota</taxon>
        <taxon>Betaproteobacteria</taxon>
        <taxon>Burkholderiales</taxon>
        <taxon>Burkholderiaceae</taxon>
        <taxon>Burkholderia</taxon>
    </lineage>
</organism>
<dbReference type="EMBL" id="PDDY01000004">
    <property type="protein sequence ID" value="PEH38080.1"/>
    <property type="molecule type" value="Genomic_DNA"/>
</dbReference>
<dbReference type="Pfam" id="PF03466">
    <property type="entry name" value="LysR_substrate"/>
    <property type="match status" value="1"/>
</dbReference>
<dbReference type="Proteomes" id="UP000220629">
    <property type="component" value="Unassembled WGS sequence"/>
</dbReference>
<dbReference type="InterPro" id="IPR036390">
    <property type="entry name" value="WH_DNA-bd_sf"/>
</dbReference>
<proteinExistence type="inferred from homology"/>
<feature type="domain" description="HTH lysR-type" evidence="5">
    <location>
        <begin position="1"/>
        <end position="58"/>
    </location>
</feature>
<dbReference type="PANTHER" id="PTHR30346:SF17">
    <property type="entry name" value="LYSR FAMILY TRANSCRIPTIONAL REGULATOR"/>
    <property type="match status" value="1"/>
</dbReference>
<dbReference type="KEGG" id="bgo:BM43_3781"/>
<dbReference type="AlphaFoldDB" id="A0A095F0U9"/>
<reference evidence="7" key="2">
    <citation type="submission" date="2017-09" db="EMBL/GenBank/DDBJ databases">
        <title>FDA dAtabase for Regulatory Grade micrObial Sequences (FDA-ARGOS): Supporting development and validation of Infectious Disease Dx tests.</title>
        <authorList>
            <person name="Minogue T."/>
            <person name="Wolcott M."/>
            <person name="Wasieloski L."/>
            <person name="Aguilar W."/>
            <person name="Moore D."/>
            <person name="Tallon L.J."/>
            <person name="Sadzewicz L."/>
            <person name="Ott S."/>
            <person name="Zhao X."/>
            <person name="Nagaraj S."/>
            <person name="Vavikolanu K."/>
            <person name="Aluvathingal J."/>
            <person name="Nadendla S."/>
            <person name="Sichtig H."/>
        </authorList>
    </citation>
    <scope>NUCLEOTIDE SEQUENCE</scope>
    <source>
        <strain evidence="7">FDAARGOS_390</strain>
    </source>
</reference>
<dbReference type="PANTHER" id="PTHR30346">
    <property type="entry name" value="TRANSCRIPTIONAL DUAL REGULATOR HCAR-RELATED"/>
    <property type="match status" value="1"/>
</dbReference>
<keyword evidence="4" id="KW-0804">Transcription</keyword>
<dbReference type="GO" id="GO:0032993">
    <property type="term" value="C:protein-DNA complex"/>
    <property type="evidence" value="ECO:0007669"/>
    <property type="project" value="TreeGrafter"/>
</dbReference>
<accession>A0A095F0U9</accession>
<evidence type="ECO:0000256" key="4">
    <source>
        <dbReference type="ARBA" id="ARBA00023163"/>
    </source>
</evidence>
<evidence type="ECO:0000313" key="9">
    <source>
        <dbReference type="Proteomes" id="UP000220629"/>
    </source>
</evidence>
<keyword evidence="2" id="KW-0805">Transcription regulation</keyword>
<evidence type="ECO:0000256" key="1">
    <source>
        <dbReference type="ARBA" id="ARBA00009437"/>
    </source>
</evidence>
<dbReference type="EMBL" id="JPGG01000017">
    <property type="protein sequence ID" value="KGC10983.1"/>
    <property type="molecule type" value="Genomic_DNA"/>
</dbReference>
<dbReference type="Proteomes" id="UP000029590">
    <property type="component" value="Unassembled WGS sequence"/>
</dbReference>
<dbReference type="OrthoDB" id="9067838at2"/>
<sequence length="287" mass="31627">MEINLLRAFLALVETPNFGRASSLLNLSQPALSRQLGKLEAQLGGSLFSRGRHGAQLTELGRLFAQEARRLVEHADAVLERGRRIAAGELGELRIGFGSWAIDLVATTVPAFRERYPEVRVQVSDLPSIEQAKALADGSLDVAFMRLTRDRRLRQHRLASDYPAFVLPRDFPLADRAVSMKSVGERPLVLIARDRAPGFHAAVMALYEHHGIRPRIVQEAGEFHAVQALVAAGQGISLVPASVARFSIEGVTLRYVPASRRKWELGIAHRLGEVPLPAQRFVEMVLG</sequence>
<evidence type="ECO:0000259" key="5">
    <source>
        <dbReference type="PROSITE" id="PS50931"/>
    </source>
</evidence>
<dbReference type="GO" id="GO:0003700">
    <property type="term" value="F:DNA-binding transcription factor activity"/>
    <property type="evidence" value="ECO:0007669"/>
    <property type="project" value="InterPro"/>
</dbReference>
<evidence type="ECO:0000313" key="6">
    <source>
        <dbReference type="EMBL" id="KGC10983.1"/>
    </source>
</evidence>
<dbReference type="PRINTS" id="PR00039">
    <property type="entry name" value="HTHLYSR"/>
</dbReference>
<reference evidence="6 8" key="1">
    <citation type="submission" date="2014-04" db="EMBL/GenBank/DDBJ databases">
        <authorList>
            <person name="Bishop-Lilly K.A."/>
            <person name="Broomall S.M."/>
            <person name="Chain P.S."/>
            <person name="Chertkov O."/>
            <person name="Coyne S.R."/>
            <person name="Daligault H.E."/>
            <person name="Davenport K.W."/>
            <person name="Erkkila T."/>
            <person name="Frey K.G."/>
            <person name="Gibbons H.S."/>
            <person name="Gu W."/>
            <person name="Jaissle J."/>
            <person name="Johnson S.L."/>
            <person name="Koroleva G.I."/>
            <person name="Ladner J.T."/>
            <person name="Lo C.-C."/>
            <person name="Minogue T.D."/>
            <person name="Munk C."/>
            <person name="Palacios G.F."/>
            <person name="Redden C.L."/>
            <person name="Rosenzweig C.N."/>
            <person name="Scholz M.B."/>
            <person name="Teshima H."/>
            <person name="Xu Y."/>
        </authorList>
    </citation>
    <scope>NUCLEOTIDE SEQUENCE [LARGE SCALE GENOMIC DNA]</scope>
    <source>
        <strain evidence="6">Gladioli</strain>
        <strain evidence="8">gladioli</strain>
    </source>
</reference>
<protein>
    <submittedName>
        <fullName evidence="6">Bacterial regulatory helix-turn-helix, lysR family protein</fullName>
    </submittedName>
    <submittedName>
        <fullName evidence="7">LysR family transcriptional regulator</fullName>
    </submittedName>
</protein>
<name>A0A095F0U9_BURGA</name>
<keyword evidence="3" id="KW-0238">DNA-binding</keyword>
<gene>
    <name evidence="7" type="ORF">CRM94_27010</name>
    <name evidence="6" type="ORF">DM48_7779</name>
</gene>
<dbReference type="SUPFAM" id="SSF46785">
    <property type="entry name" value="Winged helix' DNA-binding domain"/>
    <property type="match status" value="1"/>
</dbReference>
<dbReference type="InterPro" id="IPR005119">
    <property type="entry name" value="LysR_subst-bd"/>
</dbReference>
<dbReference type="FunFam" id="1.10.10.10:FF:000001">
    <property type="entry name" value="LysR family transcriptional regulator"/>
    <property type="match status" value="1"/>
</dbReference>
<dbReference type="SUPFAM" id="SSF53850">
    <property type="entry name" value="Periplasmic binding protein-like II"/>
    <property type="match status" value="1"/>
</dbReference>
<dbReference type="InterPro" id="IPR036388">
    <property type="entry name" value="WH-like_DNA-bd_sf"/>
</dbReference>
<dbReference type="GO" id="GO:0003677">
    <property type="term" value="F:DNA binding"/>
    <property type="evidence" value="ECO:0007669"/>
    <property type="project" value="UniProtKB-KW"/>
</dbReference>
<comment type="caution">
    <text evidence="7">The sequence shown here is derived from an EMBL/GenBank/DDBJ whole genome shotgun (WGS) entry which is preliminary data.</text>
</comment>
<dbReference type="CDD" id="cd08414">
    <property type="entry name" value="PBP2_LTTR_aromatics_like"/>
    <property type="match status" value="1"/>
</dbReference>
<dbReference type="Gene3D" id="3.40.190.10">
    <property type="entry name" value="Periplasmic binding protein-like II"/>
    <property type="match status" value="2"/>
</dbReference>
<evidence type="ECO:0000256" key="3">
    <source>
        <dbReference type="ARBA" id="ARBA00023125"/>
    </source>
</evidence>
<evidence type="ECO:0000313" key="7">
    <source>
        <dbReference type="EMBL" id="PEH38080.1"/>
    </source>
</evidence>
<evidence type="ECO:0000256" key="2">
    <source>
        <dbReference type="ARBA" id="ARBA00023015"/>
    </source>
</evidence>
<comment type="similarity">
    <text evidence="1">Belongs to the LysR transcriptional regulatory family.</text>
</comment>
<dbReference type="RefSeq" id="WP_036051113.1">
    <property type="nucleotide sequence ID" value="NZ_CADEPO010000002.1"/>
</dbReference>
<dbReference type="InterPro" id="IPR000847">
    <property type="entry name" value="LysR_HTH_N"/>
</dbReference>
<accession>A0A0D5DJK7</accession>
<evidence type="ECO:0000313" key="8">
    <source>
        <dbReference type="Proteomes" id="UP000029590"/>
    </source>
</evidence>
<dbReference type="PROSITE" id="PS50931">
    <property type="entry name" value="HTH_LYSR"/>
    <property type="match status" value="1"/>
</dbReference>
<dbReference type="Pfam" id="PF00126">
    <property type="entry name" value="HTH_1"/>
    <property type="match status" value="1"/>
</dbReference>